<sequence>MSTDGLDRRRLRRAAVVLLSVAVVVAASVVTPPSNVLSATGPFGVGADKWLHLGAYWAVTLLVAAAFGSRRRRALVLAVAFGVALGAGVELVQATLPARAFDIADAAVNGVGAVLGAATYVVGRRVRGARGGRREGNGG</sequence>
<name>A0A1H1DRM0_9EURY</name>
<accession>A0A1H1DRM0</accession>
<dbReference type="NCBIfam" id="NF037970">
    <property type="entry name" value="vanZ_1"/>
    <property type="match status" value="1"/>
</dbReference>
<reference evidence="4" key="1">
    <citation type="submission" date="2016-10" db="EMBL/GenBank/DDBJ databases">
        <authorList>
            <person name="de Groot N.N."/>
        </authorList>
    </citation>
    <scope>NUCLEOTIDE SEQUENCE [LARGE SCALE GENOMIC DNA]</scope>
    <source>
        <strain evidence="4">CGMCC 1.12397</strain>
    </source>
</reference>
<dbReference type="RefSeq" id="WP_092537893.1">
    <property type="nucleotide sequence ID" value="NZ_FNKQ01000003.1"/>
</dbReference>
<protein>
    <submittedName>
        <fullName evidence="3">VanZ family protein</fullName>
    </submittedName>
    <submittedName>
        <fullName evidence="4">VanZ like family protein</fullName>
    </submittedName>
</protein>
<reference evidence="3 6" key="3">
    <citation type="submission" date="2018-07" db="EMBL/GenBank/DDBJ databases">
        <title>Genome sequence of extremly halophilic archaeon Halopelagius longus strain BC12-B1.</title>
        <authorList>
            <person name="Zhang X."/>
        </authorList>
    </citation>
    <scope>NUCLEOTIDE SEQUENCE [LARGE SCALE GENOMIC DNA]</scope>
    <source>
        <strain evidence="3 6">BC12-B1</strain>
    </source>
</reference>
<dbReference type="Pfam" id="PF04892">
    <property type="entry name" value="VanZ"/>
    <property type="match status" value="1"/>
</dbReference>
<evidence type="ECO:0000313" key="4">
    <source>
        <dbReference type="EMBL" id="SDQ79152.1"/>
    </source>
</evidence>
<evidence type="ECO:0000313" key="6">
    <source>
        <dbReference type="Proteomes" id="UP000255421"/>
    </source>
</evidence>
<feature type="transmembrane region" description="Helical" evidence="1">
    <location>
        <begin position="50"/>
        <end position="67"/>
    </location>
</feature>
<dbReference type="Proteomes" id="UP000199289">
    <property type="component" value="Unassembled WGS sequence"/>
</dbReference>
<evidence type="ECO:0000313" key="3">
    <source>
        <dbReference type="EMBL" id="RDI71440.1"/>
    </source>
</evidence>
<dbReference type="Proteomes" id="UP000255421">
    <property type="component" value="Unassembled WGS sequence"/>
</dbReference>
<evidence type="ECO:0000256" key="1">
    <source>
        <dbReference type="SAM" id="Phobius"/>
    </source>
</evidence>
<keyword evidence="1" id="KW-1133">Transmembrane helix</keyword>
<dbReference type="EMBL" id="FNKQ01000003">
    <property type="protein sequence ID" value="SDQ79152.1"/>
    <property type="molecule type" value="Genomic_DNA"/>
</dbReference>
<keyword evidence="1" id="KW-0812">Transmembrane</keyword>
<evidence type="ECO:0000313" key="5">
    <source>
        <dbReference type="Proteomes" id="UP000199289"/>
    </source>
</evidence>
<gene>
    <name evidence="3" type="ORF">DWB78_06735</name>
    <name evidence="4" type="ORF">SAMN05216278_2548</name>
</gene>
<dbReference type="EMBL" id="QQST01000001">
    <property type="protein sequence ID" value="RDI71440.1"/>
    <property type="molecule type" value="Genomic_DNA"/>
</dbReference>
<dbReference type="AlphaFoldDB" id="A0A1H1DRM0"/>
<dbReference type="PANTHER" id="PTHR28008:SF1">
    <property type="entry name" value="DOMAIN PROTEIN, PUTATIVE (AFU_ORTHOLOGUE AFUA_3G10980)-RELATED"/>
    <property type="match status" value="1"/>
</dbReference>
<feature type="domain" description="VanZ-like" evidence="2">
    <location>
        <begin position="61"/>
        <end position="122"/>
    </location>
</feature>
<feature type="transmembrane region" description="Helical" evidence="1">
    <location>
        <begin position="106"/>
        <end position="123"/>
    </location>
</feature>
<feature type="transmembrane region" description="Helical" evidence="1">
    <location>
        <begin position="74"/>
        <end position="94"/>
    </location>
</feature>
<dbReference type="PANTHER" id="PTHR28008">
    <property type="entry name" value="DOMAIN PROTEIN, PUTATIVE (AFU_ORTHOLOGUE AFUA_3G10980)-RELATED"/>
    <property type="match status" value="1"/>
</dbReference>
<keyword evidence="1" id="KW-0472">Membrane</keyword>
<proteinExistence type="predicted"/>
<keyword evidence="6" id="KW-1185">Reference proteome</keyword>
<organism evidence="4 5">
    <name type="scientific">Halopelagius longus</name>
    <dbReference type="NCBI Taxonomy" id="1236180"/>
    <lineage>
        <taxon>Archaea</taxon>
        <taxon>Methanobacteriati</taxon>
        <taxon>Methanobacteriota</taxon>
        <taxon>Stenosarchaea group</taxon>
        <taxon>Halobacteria</taxon>
        <taxon>Halobacteriales</taxon>
        <taxon>Haloferacaceae</taxon>
    </lineage>
</organism>
<evidence type="ECO:0000259" key="2">
    <source>
        <dbReference type="Pfam" id="PF04892"/>
    </source>
</evidence>
<dbReference type="InterPro" id="IPR006976">
    <property type="entry name" value="VanZ-like"/>
</dbReference>
<reference evidence="5" key="2">
    <citation type="submission" date="2016-10" db="EMBL/GenBank/DDBJ databases">
        <authorList>
            <person name="Varghese N."/>
            <person name="Submissions S."/>
        </authorList>
    </citation>
    <scope>NUCLEOTIDE SEQUENCE [LARGE SCALE GENOMIC DNA]</scope>
    <source>
        <strain evidence="5">CGMCC 1.12397</strain>
    </source>
</reference>